<feature type="compositionally biased region" description="Polar residues" evidence="12">
    <location>
        <begin position="529"/>
        <end position="544"/>
    </location>
</feature>
<feature type="region of interest" description="Disordered" evidence="12">
    <location>
        <begin position="895"/>
        <end position="914"/>
    </location>
</feature>
<dbReference type="FunFam" id="2.30.42.10:FF:000139">
    <property type="entry name" value="synaptopodin-2 isoform X1"/>
    <property type="match status" value="1"/>
</dbReference>
<name>A0A7J8ICL8_MOLMO</name>
<evidence type="ECO:0000256" key="6">
    <source>
        <dbReference type="ARBA" id="ARBA00022949"/>
    </source>
</evidence>
<feature type="region of interest" description="Disordered" evidence="12">
    <location>
        <begin position="222"/>
        <end position="255"/>
    </location>
</feature>
<feature type="region of interest" description="Disordered" evidence="12">
    <location>
        <begin position="832"/>
        <end position="870"/>
    </location>
</feature>
<feature type="domain" description="PDZ" evidence="13">
    <location>
        <begin position="6"/>
        <end position="88"/>
    </location>
</feature>
<evidence type="ECO:0000256" key="9">
    <source>
        <dbReference type="ARBA" id="ARBA00064160"/>
    </source>
</evidence>
<reference evidence="14 15" key="1">
    <citation type="journal article" date="2020" name="Nature">
        <title>Six reference-quality genomes reveal evolution of bat adaptations.</title>
        <authorList>
            <person name="Jebb D."/>
            <person name="Huang Z."/>
            <person name="Pippel M."/>
            <person name="Hughes G.M."/>
            <person name="Lavrichenko K."/>
            <person name="Devanna P."/>
            <person name="Winkler S."/>
            <person name="Jermiin L.S."/>
            <person name="Skirmuntt E.C."/>
            <person name="Katzourakis A."/>
            <person name="Burkitt-Gray L."/>
            <person name="Ray D.A."/>
            <person name="Sullivan K.A.M."/>
            <person name="Roscito J.G."/>
            <person name="Kirilenko B.M."/>
            <person name="Davalos L.M."/>
            <person name="Corthals A.P."/>
            <person name="Power M.L."/>
            <person name="Jones G."/>
            <person name="Ransome R.D."/>
            <person name="Dechmann D.K.N."/>
            <person name="Locatelli A.G."/>
            <person name="Puechmaille S.J."/>
            <person name="Fedrigo O."/>
            <person name="Jarvis E.D."/>
            <person name="Hiller M."/>
            <person name="Vernes S.C."/>
            <person name="Myers E.W."/>
            <person name="Teeling E.C."/>
        </authorList>
    </citation>
    <scope>NUCLEOTIDE SEQUENCE [LARGE SCALE GENOMIC DNA]</scope>
    <source>
        <strain evidence="14">MMolMol1</strain>
        <tissue evidence="14">Muscle</tissue>
    </source>
</reference>
<dbReference type="AlphaFoldDB" id="A0A7J8ICL8"/>
<feature type="region of interest" description="Disordered" evidence="12">
    <location>
        <begin position="327"/>
        <end position="366"/>
    </location>
</feature>
<dbReference type="Gene3D" id="2.30.42.10">
    <property type="match status" value="1"/>
</dbReference>
<dbReference type="EMBL" id="JACASF010000004">
    <property type="protein sequence ID" value="KAF6482304.1"/>
    <property type="molecule type" value="Genomic_DNA"/>
</dbReference>
<evidence type="ECO:0000256" key="12">
    <source>
        <dbReference type="SAM" id="MobiDB-lite"/>
    </source>
</evidence>
<dbReference type="GO" id="GO:0001725">
    <property type="term" value="C:stress fiber"/>
    <property type="evidence" value="ECO:0007669"/>
    <property type="project" value="TreeGrafter"/>
</dbReference>
<proteinExistence type="inferred from homology"/>
<evidence type="ECO:0000256" key="4">
    <source>
        <dbReference type="ARBA" id="ARBA00022490"/>
    </source>
</evidence>
<evidence type="ECO:0000256" key="5">
    <source>
        <dbReference type="ARBA" id="ARBA00022553"/>
    </source>
</evidence>
<dbReference type="GO" id="GO:0030018">
    <property type="term" value="C:Z disc"/>
    <property type="evidence" value="ECO:0007669"/>
    <property type="project" value="UniProtKB-SubCell"/>
</dbReference>
<dbReference type="OrthoDB" id="6502734at2759"/>
<feature type="compositionally biased region" description="Acidic residues" evidence="12">
    <location>
        <begin position="419"/>
        <end position="433"/>
    </location>
</feature>
<dbReference type="Proteomes" id="UP000550707">
    <property type="component" value="Unassembled WGS sequence"/>
</dbReference>
<feature type="compositionally biased region" description="Basic and acidic residues" evidence="12">
    <location>
        <begin position="356"/>
        <end position="366"/>
    </location>
</feature>
<feature type="compositionally biased region" description="Low complexity" evidence="12">
    <location>
        <begin position="1041"/>
        <end position="1065"/>
    </location>
</feature>
<dbReference type="FunCoup" id="A0A7J8ICL8">
    <property type="interactions" value="347"/>
</dbReference>
<dbReference type="CDD" id="cd10820">
    <property type="entry name" value="PDZ_SYNPO2-like"/>
    <property type="match status" value="1"/>
</dbReference>
<feature type="region of interest" description="Disordered" evidence="12">
    <location>
        <begin position="1184"/>
        <end position="1233"/>
    </location>
</feature>
<dbReference type="GO" id="GO:0005925">
    <property type="term" value="C:focal adhesion"/>
    <property type="evidence" value="ECO:0007669"/>
    <property type="project" value="UniProtKB-SubCell"/>
</dbReference>
<evidence type="ECO:0000313" key="14">
    <source>
        <dbReference type="EMBL" id="KAF6482304.1"/>
    </source>
</evidence>
<dbReference type="SMART" id="SM00228">
    <property type="entry name" value="PDZ"/>
    <property type="match status" value="1"/>
</dbReference>
<evidence type="ECO:0000256" key="8">
    <source>
        <dbReference type="ARBA" id="ARBA00038161"/>
    </source>
</evidence>
<organism evidence="14 15">
    <name type="scientific">Molossus molossus</name>
    <name type="common">Pallas' mastiff bat</name>
    <name type="synonym">Vespertilio molossus</name>
    <dbReference type="NCBI Taxonomy" id="27622"/>
    <lineage>
        <taxon>Eukaryota</taxon>
        <taxon>Metazoa</taxon>
        <taxon>Chordata</taxon>
        <taxon>Craniata</taxon>
        <taxon>Vertebrata</taxon>
        <taxon>Euteleostomi</taxon>
        <taxon>Mammalia</taxon>
        <taxon>Eutheria</taxon>
        <taxon>Laurasiatheria</taxon>
        <taxon>Chiroptera</taxon>
        <taxon>Yangochiroptera</taxon>
        <taxon>Molossidae</taxon>
        <taxon>Molossus</taxon>
    </lineage>
</organism>
<evidence type="ECO:0000256" key="2">
    <source>
        <dbReference type="ARBA" id="ARBA00004216"/>
    </source>
</evidence>
<comment type="caution">
    <text evidence="14">The sequence shown here is derived from an EMBL/GenBank/DDBJ whole genome shotgun (WGS) entry which is preliminary data.</text>
</comment>
<dbReference type="Pfam" id="PF00595">
    <property type="entry name" value="PDZ"/>
    <property type="match status" value="1"/>
</dbReference>
<comment type="similarity">
    <text evidence="8">Belongs to the synaptopodin family.</text>
</comment>
<evidence type="ECO:0000256" key="3">
    <source>
        <dbReference type="ARBA" id="ARBA00004246"/>
    </source>
</evidence>
<dbReference type="GO" id="GO:0005634">
    <property type="term" value="C:nucleus"/>
    <property type="evidence" value="ECO:0007669"/>
    <property type="project" value="UniProtKB-SubCell"/>
</dbReference>
<dbReference type="PANTHER" id="PTHR24217">
    <property type="entry name" value="PUTATIVE-RELATED"/>
    <property type="match status" value="1"/>
</dbReference>
<dbReference type="InterPro" id="IPR051976">
    <property type="entry name" value="Synaptopodin_domain"/>
</dbReference>
<dbReference type="InParanoid" id="A0A7J8ICL8"/>
<feature type="region of interest" description="Disordered" evidence="12">
    <location>
        <begin position="1038"/>
        <end position="1136"/>
    </location>
</feature>
<feature type="compositionally biased region" description="Low complexity" evidence="12">
    <location>
        <begin position="933"/>
        <end position="948"/>
    </location>
</feature>
<keyword evidence="6" id="KW-0965">Cell junction</keyword>
<keyword evidence="7" id="KW-0539">Nucleus</keyword>
<feature type="compositionally biased region" description="Low complexity" evidence="12">
    <location>
        <begin position="748"/>
        <end position="759"/>
    </location>
</feature>
<keyword evidence="4" id="KW-0963">Cytoplasm</keyword>
<feature type="region of interest" description="Disordered" evidence="12">
    <location>
        <begin position="921"/>
        <end position="959"/>
    </location>
</feature>
<evidence type="ECO:0000256" key="11">
    <source>
        <dbReference type="ARBA" id="ARBA00078078"/>
    </source>
</evidence>
<feature type="compositionally biased region" description="Low complexity" evidence="12">
    <location>
        <begin position="847"/>
        <end position="861"/>
    </location>
</feature>
<dbReference type="PANTHER" id="PTHR24217:SF9">
    <property type="entry name" value="SYNAPTOPODIN-2"/>
    <property type="match status" value="1"/>
</dbReference>
<feature type="compositionally biased region" description="Pro residues" evidence="12">
    <location>
        <begin position="609"/>
        <end position="623"/>
    </location>
</feature>
<protein>
    <recommendedName>
        <fullName evidence="10">Synaptopodin-2</fullName>
    </recommendedName>
    <alternativeName>
        <fullName evidence="11">Myopodin</fullName>
    </alternativeName>
</protein>
<dbReference type="PROSITE" id="PS50106">
    <property type="entry name" value="PDZ"/>
    <property type="match status" value="1"/>
</dbReference>
<feature type="compositionally biased region" description="Basic residues" evidence="12">
    <location>
        <begin position="343"/>
        <end position="355"/>
    </location>
</feature>
<sequence>MGTGDFICISMTGGAPWGFRLQGGKEQKQPLQVAKIRSQSKASGSGLCEGDEVVSINGNPCADLTYPQVIKLMESISDSLHMLIRRPSRGISETSVSETENKTHERLPTEGCVSSTTLQIRAATRSRDGEPCLALTQRVAPLAEGRDGSPTSSSSKKEETCLSCPEAPPTPDTPRARSAEGAASRDKADTGWPGPVVELQLSLSQDAHPSAGAPVVALLGAEEPKRPDPDPPSHRSGTVHVNSVPGSEKGDPSLRSSKIIQICSGRELRVTQGQGAGDAGLPLVEVILGCSDKPQGGCRLQAGRVDSLVEGGRSEAPPSLVAFAVSSEGTEQGDDPRCTRDHSRPHKHRARHARLRRSESLSDKQVKEAKSKCRSIALLLTAAPSPHSRGVLMFKKRRRRAKKFTLVSYGTGELRRQEDQEEPGDPEDGDWDSSCEAALLGASESDVDEELLSDTDDSAQVVTFDWDSGLGDIEKKLTPGDKMEMLPDTSGKGALMFARRRERMDQIAAQKEEGAGAHGDSLRTVTSYRQAEEATVTSQSSVSRSYIEVSHGPGHAPQHNGFGAAPGTAEAPRMAPMNRTARPFPGSGAQPTAAFSPPRSLTSPTTEFPVPPPYSAVTPPPGAPARAATSPPASPAQPPPWPQPAPWCPERIASRDERIAVPAKRTGILQEAKRRSTAKPMFTFKEPKVNPNPALLSLLQNSEGKRPGPGAGADSGPEEDYLSLGAEACNFMQGPSAKQKTPPPVAPKPAVKSSSSQPATPVSPVWSPGVAPAHPPAFPTVTPSQGSITSSIKIAQPSYPAARPTSALNLAGPFRGPQAAVASVNYTANTAKGAAPMPAAPMPAAPAPAGSAAHVGSAGPPSELPGMQGKGAQLFAKRQSRMEKYVVDSDTVQAHAARAQSPTPSLPAGWKYSSNVRAPPPVAYNPIHSPSYPLAALKSQPSAPPASKTSKKKGKKPLNALDVMKHQPYQLNASLFTFQPPDAKAGLPQRSPAKVNSVPITKQALPPRAVNASSPTSVQASSVYSVPAYSPQPVFFPEPTAAVSASPVPAGIPSSPKPESSASTSYPVAPRPKFSAKRSGVSVQESGRSLSLPGGPIPPPIPATPPWEPACRYPSKPTDGQEKAHRRPTPWEAAATSPLGLVDDAFEPRNIQESLVAHVVSAARRKVLLGPSEDWNDRLPCVPRAPKASVGSLGRREYSVASPPNHNMATVSPRGPQMRHAYSRQPSRNESEMLSLETRSDYCLSVADGNYNPHPRGWRRQT</sequence>
<evidence type="ECO:0000313" key="15">
    <source>
        <dbReference type="Proteomes" id="UP000550707"/>
    </source>
</evidence>
<keyword evidence="15" id="KW-1185">Reference proteome</keyword>
<evidence type="ECO:0000259" key="13">
    <source>
        <dbReference type="PROSITE" id="PS50106"/>
    </source>
</evidence>
<dbReference type="GO" id="GO:0032233">
    <property type="term" value="P:positive regulation of actin filament bundle assembly"/>
    <property type="evidence" value="ECO:0007669"/>
    <property type="project" value="TreeGrafter"/>
</dbReference>
<feature type="compositionally biased region" description="Pro residues" evidence="12">
    <location>
        <begin position="632"/>
        <end position="647"/>
    </location>
</feature>
<dbReference type="InterPro" id="IPR036034">
    <property type="entry name" value="PDZ_sf"/>
</dbReference>
<feature type="region of interest" description="Disordered" evidence="12">
    <location>
        <begin position="137"/>
        <end position="194"/>
    </location>
</feature>
<accession>A0A7J8ICL8</accession>
<feature type="region of interest" description="Disordered" evidence="12">
    <location>
        <begin position="412"/>
        <end position="433"/>
    </location>
</feature>
<comment type="subcellular location">
    <subcellularLocation>
        <location evidence="3">Cell junction</location>
        <location evidence="3">Focal adhesion</location>
    </subcellularLocation>
    <subcellularLocation>
        <location evidence="2">Cytoplasm</location>
        <location evidence="2">Myofibril</location>
        <location evidence="2">Sarcomere</location>
        <location evidence="2">Z line</location>
    </subcellularLocation>
    <subcellularLocation>
        <location evidence="1">Nucleus</location>
    </subcellularLocation>
</comment>
<feature type="compositionally biased region" description="Basic and acidic residues" evidence="12">
    <location>
        <begin position="222"/>
        <end position="233"/>
    </location>
</feature>
<feature type="compositionally biased region" description="Basic and acidic residues" evidence="12">
    <location>
        <begin position="174"/>
        <end position="189"/>
    </location>
</feature>
<feature type="compositionally biased region" description="Pro residues" evidence="12">
    <location>
        <begin position="1095"/>
        <end position="1108"/>
    </location>
</feature>
<gene>
    <name evidence="14" type="ORF">HJG59_017702</name>
</gene>
<feature type="compositionally biased region" description="Polar residues" evidence="12">
    <location>
        <begin position="235"/>
        <end position="245"/>
    </location>
</feature>
<evidence type="ECO:0000256" key="7">
    <source>
        <dbReference type="ARBA" id="ARBA00023242"/>
    </source>
</evidence>
<feature type="region of interest" description="Disordered" evidence="12">
    <location>
        <begin position="662"/>
        <end position="789"/>
    </location>
</feature>
<evidence type="ECO:0000256" key="10">
    <source>
        <dbReference type="ARBA" id="ARBA00071807"/>
    </source>
</evidence>
<comment type="subunit">
    <text evidence="9">May self-associate in muscle cells under oxidative stress. Binds F-actin. Interacts with ACTN2; ACTN2 is proposed to anchor SYOP2 at Z lines in mature myocytes. Interacts with AKAP6, PPP3CA and CAMK2A. Interacts (phosphorylated form) with YWHAB; YWHAB competes with ACTN2 for interaction with SYNPO2. Interacts with KPNA2; mediating nuclear import of SYNOP2; dependent on interaction with YWHAB. Interacts with IPO13; may be implicated in SYNOP2 nuclear import. Interacts with ZYX, FLNC, ILK. Interacts with BAG3 (via WW 1 domain). May associate with the CASA complex consisting of HSPA8, HSPB8 and BAG3. Interacts with VPS18.</text>
</comment>
<evidence type="ECO:0000256" key="1">
    <source>
        <dbReference type="ARBA" id="ARBA00004123"/>
    </source>
</evidence>
<dbReference type="InterPro" id="IPR001478">
    <property type="entry name" value="PDZ"/>
</dbReference>
<feature type="region of interest" description="Disordered" evidence="12">
    <location>
        <begin position="529"/>
        <end position="649"/>
    </location>
</feature>
<keyword evidence="5" id="KW-0597">Phosphoprotein</keyword>
<dbReference type="SUPFAM" id="SSF50156">
    <property type="entry name" value="PDZ domain-like"/>
    <property type="match status" value="1"/>
</dbReference>
<dbReference type="GO" id="GO:0003779">
    <property type="term" value="F:actin binding"/>
    <property type="evidence" value="ECO:0007669"/>
    <property type="project" value="TreeGrafter"/>
</dbReference>